<proteinExistence type="predicted"/>
<keyword evidence="2" id="KW-1185">Reference proteome</keyword>
<evidence type="ECO:0000313" key="2">
    <source>
        <dbReference type="Proteomes" id="UP000054538"/>
    </source>
</evidence>
<accession>A0A0D0DQZ1</accession>
<dbReference type="OrthoDB" id="2692174at2759"/>
<evidence type="ECO:0000313" key="1">
    <source>
        <dbReference type="EMBL" id="KIK81900.1"/>
    </source>
</evidence>
<dbReference type="InParanoid" id="A0A0D0DQZ1"/>
<dbReference type="HOGENOM" id="CLU_1042503_0_0_1"/>
<organism evidence="1 2">
    <name type="scientific">Paxillus rubicundulus Ve08.2h10</name>
    <dbReference type="NCBI Taxonomy" id="930991"/>
    <lineage>
        <taxon>Eukaryota</taxon>
        <taxon>Fungi</taxon>
        <taxon>Dikarya</taxon>
        <taxon>Basidiomycota</taxon>
        <taxon>Agaricomycotina</taxon>
        <taxon>Agaricomycetes</taxon>
        <taxon>Agaricomycetidae</taxon>
        <taxon>Boletales</taxon>
        <taxon>Paxilineae</taxon>
        <taxon>Paxillaceae</taxon>
        <taxon>Paxillus</taxon>
    </lineage>
</organism>
<gene>
    <name evidence="1" type="ORF">PAXRUDRAFT_737148</name>
</gene>
<protein>
    <submittedName>
        <fullName evidence="1">Uncharacterized protein</fullName>
    </submittedName>
</protein>
<reference evidence="1 2" key="1">
    <citation type="submission" date="2014-04" db="EMBL/GenBank/DDBJ databases">
        <authorList>
            <consortium name="DOE Joint Genome Institute"/>
            <person name="Kuo A."/>
            <person name="Kohler A."/>
            <person name="Jargeat P."/>
            <person name="Nagy L.G."/>
            <person name="Floudas D."/>
            <person name="Copeland A."/>
            <person name="Barry K.W."/>
            <person name="Cichocki N."/>
            <person name="Veneault-Fourrey C."/>
            <person name="LaButti K."/>
            <person name="Lindquist E.A."/>
            <person name="Lipzen A."/>
            <person name="Lundell T."/>
            <person name="Morin E."/>
            <person name="Murat C."/>
            <person name="Sun H."/>
            <person name="Tunlid A."/>
            <person name="Henrissat B."/>
            <person name="Grigoriev I.V."/>
            <person name="Hibbett D.S."/>
            <person name="Martin F."/>
            <person name="Nordberg H.P."/>
            <person name="Cantor M.N."/>
            <person name="Hua S.X."/>
        </authorList>
    </citation>
    <scope>NUCLEOTIDE SEQUENCE [LARGE SCALE GENOMIC DNA]</scope>
    <source>
        <strain evidence="1 2">Ve08.2h10</strain>
    </source>
</reference>
<dbReference type="EMBL" id="KN825711">
    <property type="protein sequence ID" value="KIK81900.1"/>
    <property type="molecule type" value="Genomic_DNA"/>
</dbReference>
<dbReference type="AlphaFoldDB" id="A0A0D0DQZ1"/>
<dbReference type="Proteomes" id="UP000054538">
    <property type="component" value="Unassembled WGS sequence"/>
</dbReference>
<sequence length="279" mass="31003">MCCYLASTFRKRTLPQVISSRNLPSNRSITSMSLPEPSLRSLDLGLAQQLKENIEIVLTRIIKANMNTQYVRGAGELEGFRAAIVGNDLACHDHLVKTFRETVHLTDYESYLPFFAKFHQQPCREADVVDLFAPGLPNYLTTTSSTSGKAPKIFARYHHAWDAQGATAQAGSPVISTSTTVFLWYLGYYKLIDIEDNDGGVVKTIVLSSGSAAGTRWDLRLNPNDDKARMSMFCKKAFSVHKVISTIIPSARSHCPVCGVIHRQVAFLPCHTCAVRNYQ</sequence>
<reference evidence="2" key="2">
    <citation type="submission" date="2015-01" db="EMBL/GenBank/DDBJ databases">
        <title>Evolutionary Origins and Diversification of the Mycorrhizal Mutualists.</title>
        <authorList>
            <consortium name="DOE Joint Genome Institute"/>
            <consortium name="Mycorrhizal Genomics Consortium"/>
            <person name="Kohler A."/>
            <person name="Kuo A."/>
            <person name="Nagy L.G."/>
            <person name="Floudas D."/>
            <person name="Copeland A."/>
            <person name="Barry K.W."/>
            <person name="Cichocki N."/>
            <person name="Veneault-Fourrey C."/>
            <person name="LaButti K."/>
            <person name="Lindquist E.A."/>
            <person name="Lipzen A."/>
            <person name="Lundell T."/>
            <person name="Morin E."/>
            <person name="Murat C."/>
            <person name="Riley R."/>
            <person name="Ohm R."/>
            <person name="Sun H."/>
            <person name="Tunlid A."/>
            <person name="Henrissat B."/>
            <person name="Grigoriev I.V."/>
            <person name="Hibbett D.S."/>
            <person name="Martin F."/>
        </authorList>
    </citation>
    <scope>NUCLEOTIDE SEQUENCE [LARGE SCALE GENOMIC DNA]</scope>
    <source>
        <strain evidence="2">Ve08.2h10</strain>
    </source>
</reference>
<name>A0A0D0DQZ1_9AGAM</name>